<organism evidence="1 2">
    <name type="scientific">Yersinia pekkanenii</name>
    <dbReference type="NCBI Taxonomy" id="1288385"/>
    <lineage>
        <taxon>Bacteria</taxon>
        <taxon>Pseudomonadati</taxon>
        <taxon>Pseudomonadota</taxon>
        <taxon>Gammaproteobacteria</taxon>
        <taxon>Enterobacterales</taxon>
        <taxon>Yersiniaceae</taxon>
        <taxon>Yersinia</taxon>
    </lineage>
</organism>
<protein>
    <recommendedName>
        <fullName evidence="3">Prophage protein</fullName>
    </recommendedName>
</protein>
<evidence type="ECO:0008006" key="3">
    <source>
        <dbReference type="Google" id="ProtNLM"/>
    </source>
</evidence>
<sequence length="71" mass="7895">MHKETFEVVNHAENALAYSNQAIAVLNMWMDTLTANDNDEANRVAAVHSLMHEALSHLQKATEVNYARTAA</sequence>
<dbReference type="STRING" id="1288385.ERS137968_04671"/>
<reference evidence="2" key="1">
    <citation type="submission" date="2015-03" db="EMBL/GenBank/DDBJ databases">
        <authorList>
            <consortium name="Pathogen Informatics"/>
        </authorList>
    </citation>
    <scope>NUCLEOTIDE SEQUENCE [LARGE SCALE GENOMIC DNA]</scope>
    <source>
        <strain evidence="2">A125KOH2</strain>
    </source>
</reference>
<dbReference type="Proteomes" id="UP000045840">
    <property type="component" value="Unassembled WGS sequence"/>
</dbReference>
<evidence type="ECO:0000313" key="1">
    <source>
        <dbReference type="EMBL" id="CNI43276.1"/>
    </source>
</evidence>
<dbReference type="AlphaFoldDB" id="A0A0T9R4C2"/>
<dbReference type="RefSeq" id="WP_049614862.1">
    <property type="nucleotide sequence ID" value="NZ_CQAZ01000049.1"/>
</dbReference>
<accession>A0A0T9R4C2</accession>
<gene>
    <name evidence="1" type="ORF">ERS008529_04011</name>
</gene>
<evidence type="ECO:0000313" key="2">
    <source>
        <dbReference type="Proteomes" id="UP000045840"/>
    </source>
</evidence>
<dbReference type="EMBL" id="CQAZ01000049">
    <property type="protein sequence ID" value="CNI43276.1"/>
    <property type="molecule type" value="Genomic_DNA"/>
</dbReference>
<name>A0A0T9R4C2_9GAMM</name>
<proteinExistence type="predicted"/>